<proteinExistence type="predicted"/>
<evidence type="ECO:0000313" key="1">
    <source>
        <dbReference type="EMBL" id="KXT84419.1"/>
    </source>
</evidence>
<organism evidence="1 2">
    <name type="scientific">Streptococcus oralis</name>
    <dbReference type="NCBI Taxonomy" id="1303"/>
    <lineage>
        <taxon>Bacteria</taxon>
        <taxon>Bacillati</taxon>
        <taxon>Bacillota</taxon>
        <taxon>Bacilli</taxon>
        <taxon>Lactobacillales</taxon>
        <taxon>Streptococcaceae</taxon>
        <taxon>Streptococcus</taxon>
    </lineage>
</organism>
<name>A0A139P7Q3_STROR</name>
<sequence length="43" mass="5057">MGEIYFTASEKDYRVFHNQNELLSAGLINGKTLCEEWDELEVY</sequence>
<dbReference type="Proteomes" id="UP000072653">
    <property type="component" value="Unassembled WGS sequence"/>
</dbReference>
<reference evidence="1 2" key="1">
    <citation type="submission" date="2016-01" db="EMBL/GenBank/DDBJ databases">
        <title>Highly variable Streptococcus oralis are common among viridans streptococci isolated from primates.</title>
        <authorList>
            <person name="Denapaite D."/>
            <person name="Rieger M."/>
            <person name="Koendgen S."/>
            <person name="Brueckner R."/>
            <person name="Ochigava I."/>
            <person name="Kappeler P."/>
            <person name="Maetz-Rensing K."/>
            <person name="Leendertz F."/>
            <person name="Hakenbeck R."/>
        </authorList>
    </citation>
    <scope>NUCLEOTIDE SEQUENCE [LARGE SCALE GENOMIC DNA]</scope>
    <source>
        <strain evidence="1 2">DD16</strain>
    </source>
</reference>
<gene>
    <name evidence="1" type="ORF">SORDD16_01817</name>
</gene>
<dbReference type="PATRIC" id="fig|1303.79.peg.2153"/>
<dbReference type="AlphaFoldDB" id="A0A139P7Q3"/>
<evidence type="ECO:0000313" key="2">
    <source>
        <dbReference type="Proteomes" id="UP000072653"/>
    </source>
</evidence>
<protein>
    <submittedName>
        <fullName evidence="1">Uncharacterized protein</fullName>
    </submittedName>
</protein>
<accession>A0A139P7Q3</accession>
<comment type="caution">
    <text evidence="1">The sequence shown here is derived from an EMBL/GenBank/DDBJ whole genome shotgun (WGS) entry which is preliminary data.</text>
</comment>
<dbReference type="EMBL" id="LQOB01000332">
    <property type="protein sequence ID" value="KXT84419.1"/>
    <property type="molecule type" value="Genomic_DNA"/>
</dbReference>